<evidence type="ECO:0000256" key="2">
    <source>
        <dbReference type="ARBA" id="ARBA00008520"/>
    </source>
</evidence>
<dbReference type="Proteomes" id="UP000199103">
    <property type="component" value="Chromosome I"/>
</dbReference>
<keyword evidence="4" id="KW-0732">Signal</keyword>
<dbReference type="EMBL" id="LT629772">
    <property type="protein sequence ID" value="SDT09127.1"/>
    <property type="molecule type" value="Genomic_DNA"/>
</dbReference>
<dbReference type="Gene3D" id="3.40.190.10">
    <property type="entry name" value="Periplasmic binding protein-like II"/>
    <property type="match status" value="2"/>
</dbReference>
<evidence type="ECO:0000256" key="1">
    <source>
        <dbReference type="ARBA" id="ARBA00004196"/>
    </source>
</evidence>
<keyword evidence="3" id="KW-0813">Transport</keyword>
<dbReference type="InterPro" id="IPR006059">
    <property type="entry name" value="SBP"/>
</dbReference>
<proteinExistence type="inferred from homology"/>
<sequence length="429" mass="46184">MITSGRRGRGVMIIAMIMIVAMTGCTVGRTDDGDGPVTLTILSHYGSDPSKTELQKMVDRWNAAHDDIKVRNEYVNFTDLLTTLNVRQTGGRGADILSAYGLWGGNLAASGVLARPPAAVADDIQQNYNTAARGAVTGTDGRIYGYPTELNTYVLFYNKKIFAENGISRPPRTWDELKQVAKKVSRKDRAGNVTTEGISLIQDGDNESVHPYLSLLDSAGGQFLDDNGRAAFDNETGRSALQLENDLVAAGVSHPEISPGQQFPTGRVAMAIQAGWWLGSLKAQMGEDYADVGTAPIPGPRAGQHGSLAYGFFLGVNARSKHQAASWEFLQWLNSHRTAKGITGMDAMMTGMGELPTRTDDAQQLAGSLDDPNLKPVYEAIDYAMAEPSVTGAYQSKTDLHTQLMTTLVQQTPPAQTLGTAADQIDVRE</sequence>
<gene>
    <name evidence="5" type="ORF">SAMN04489812_4102</name>
</gene>
<dbReference type="Pfam" id="PF01547">
    <property type="entry name" value="SBP_bac_1"/>
    <property type="match status" value="1"/>
</dbReference>
<dbReference type="STRING" id="630515.SAMN04489812_4102"/>
<dbReference type="PANTHER" id="PTHR43649">
    <property type="entry name" value="ARABINOSE-BINDING PROTEIN-RELATED"/>
    <property type="match status" value="1"/>
</dbReference>
<keyword evidence="6" id="KW-1185">Reference proteome</keyword>
<comment type="similarity">
    <text evidence="2">Belongs to the bacterial solute-binding protein 1 family.</text>
</comment>
<evidence type="ECO:0000256" key="4">
    <source>
        <dbReference type="ARBA" id="ARBA00022729"/>
    </source>
</evidence>
<name>A0A1H1XIT4_9ACTN</name>
<dbReference type="SUPFAM" id="SSF53850">
    <property type="entry name" value="Periplasmic binding protein-like II"/>
    <property type="match status" value="1"/>
</dbReference>
<dbReference type="PANTHER" id="PTHR43649:SF31">
    <property type="entry name" value="SN-GLYCEROL-3-PHOSPHATE-BINDING PERIPLASMIC PROTEIN UGPB"/>
    <property type="match status" value="1"/>
</dbReference>
<evidence type="ECO:0000256" key="3">
    <source>
        <dbReference type="ARBA" id="ARBA00022448"/>
    </source>
</evidence>
<accession>A0A1H1XIT4</accession>
<organism evidence="5 6">
    <name type="scientific">Microlunatus soli</name>
    <dbReference type="NCBI Taxonomy" id="630515"/>
    <lineage>
        <taxon>Bacteria</taxon>
        <taxon>Bacillati</taxon>
        <taxon>Actinomycetota</taxon>
        <taxon>Actinomycetes</taxon>
        <taxon>Propionibacteriales</taxon>
        <taxon>Propionibacteriaceae</taxon>
        <taxon>Microlunatus</taxon>
    </lineage>
</organism>
<evidence type="ECO:0000313" key="6">
    <source>
        <dbReference type="Proteomes" id="UP000199103"/>
    </source>
</evidence>
<evidence type="ECO:0000313" key="5">
    <source>
        <dbReference type="EMBL" id="SDT09127.1"/>
    </source>
</evidence>
<dbReference type="InterPro" id="IPR050490">
    <property type="entry name" value="Bact_solute-bd_prot1"/>
</dbReference>
<protein>
    <submittedName>
        <fullName evidence="5">Carbohydrate ABC transporter substrate-binding protein, CUT1 family</fullName>
    </submittedName>
</protein>
<dbReference type="CDD" id="cd14748">
    <property type="entry name" value="PBP2_UgpB"/>
    <property type="match status" value="1"/>
</dbReference>
<reference evidence="5 6" key="1">
    <citation type="submission" date="2016-10" db="EMBL/GenBank/DDBJ databases">
        <authorList>
            <person name="de Groot N.N."/>
        </authorList>
    </citation>
    <scope>NUCLEOTIDE SEQUENCE [LARGE SCALE GENOMIC DNA]</scope>
    <source>
        <strain evidence="5 6">DSM 21800</strain>
    </source>
</reference>
<dbReference type="AlphaFoldDB" id="A0A1H1XIT4"/>
<dbReference type="PROSITE" id="PS51257">
    <property type="entry name" value="PROKAR_LIPOPROTEIN"/>
    <property type="match status" value="1"/>
</dbReference>
<dbReference type="GO" id="GO:0030313">
    <property type="term" value="C:cell envelope"/>
    <property type="evidence" value="ECO:0007669"/>
    <property type="project" value="UniProtKB-SubCell"/>
</dbReference>
<comment type="subcellular location">
    <subcellularLocation>
        <location evidence="1">Cell envelope</location>
    </subcellularLocation>
</comment>